<dbReference type="InterPro" id="IPR052160">
    <property type="entry name" value="Gypsy_RT_Integrase-like"/>
</dbReference>
<reference evidence="2 3" key="1">
    <citation type="journal article" date="2018" name="Front. Plant Sci.">
        <title>Red Clover (Trifolium pratense) and Zigzag Clover (T. medium) - A Picture of Genomic Similarities and Differences.</title>
        <authorList>
            <person name="Dluhosova J."/>
            <person name="Istvanek J."/>
            <person name="Nedelnik J."/>
            <person name="Repkova J."/>
        </authorList>
    </citation>
    <scope>NUCLEOTIDE SEQUENCE [LARGE SCALE GENOMIC DNA]</scope>
    <source>
        <strain evidence="3">cv. 10/8</strain>
        <tissue evidence="2">Leaf</tissue>
    </source>
</reference>
<dbReference type="InterPro" id="IPR036397">
    <property type="entry name" value="RNaseH_sf"/>
</dbReference>
<keyword evidence="3" id="KW-1185">Reference proteome</keyword>
<proteinExistence type="predicted"/>
<dbReference type="AlphaFoldDB" id="A0A392SZ75"/>
<evidence type="ECO:0000313" key="3">
    <source>
        <dbReference type="Proteomes" id="UP000265520"/>
    </source>
</evidence>
<dbReference type="Gene3D" id="3.30.420.10">
    <property type="entry name" value="Ribonuclease H-like superfamily/Ribonuclease H"/>
    <property type="match status" value="1"/>
</dbReference>
<dbReference type="InterPro" id="IPR012337">
    <property type="entry name" value="RNaseH-like_sf"/>
</dbReference>
<feature type="non-terminal residue" evidence="2">
    <location>
        <position position="89"/>
    </location>
</feature>
<dbReference type="SUPFAM" id="SSF53098">
    <property type="entry name" value="Ribonuclease H-like"/>
    <property type="match status" value="1"/>
</dbReference>
<dbReference type="GO" id="GO:0015074">
    <property type="term" value="P:DNA integration"/>
    <property type="evidence" value="ECO:0007669"/>
    <property type="project" value="InterPro"/>
</dbReference>
<dbReference type="InterPro" id="IPR001584">
    <property type="entry name" value="Integrase_cat-core"/>
</dbReference>
<accession>A0A392SZ75</accession>
<dbReference type="PROSITE" id="PS50994">
    <property type="entry name" value="INTEGRASE"/>
    <property type="match status" value="1"/>
</dbReference>
<feature type="domain" description="Integrase catalytic" evidence="1">
    <location>
        <begin position="1"/>
        <end position="66"/>
    </location>
</feature>
<protein>
    <submittedName>
        <fullName evidence="2">Retrotransposable element Tf2 protein</fullName>
    </submittedName>
</protein>
<dbReference type="GO" id="GO:0003676">
    <property type="term" value="F:nucleic acid binding"/>
    <property type="evidence" value="ECO:0007669"/>
    <property type="project" value="InterPro"/>
</dbReference>
<sequence length="89" mass="10021">MSSSYHPQTDGQTEVMNRTIEQYLRAFVHDKPNLWSRYLPWAEYHYNTSVHAASGLTPFQVIYGKPPPSIPSYISGTSNIEACDALLSS</sequence>
<dbReference type="Proteomes" id="UP000265520">
    <property type="component" value="Unassembled WGS sequence"/>
</dbReference>
<dbReference type="PANTHER" id="PTHR47266">
    <property type="entry name" value="ENDONUCLEASE-RELATED"/>
    <property type="match status" value="1"/>
</dbReference>
<dbReference type="EMBL" id="LXQA010458918">
    <property type="protein sequence ID" value="MCI53160.1"/>
    <property type="molecule type" value="Genomic_DNA"/>
</dbReference>
<name>A0A392SZ75_9FABA</name>
<evidence type="ECO:0000259" key="1">
    <source>
        <dbReference type="PROSITE" id="PS50994"/>
    </source>
</evidence>
<evidence type="ECO:0000313" key="2">
    <source>
        <dbReference type="EMBL" id="MCI53160.1"/>
    </source>
</evidence>
<comment type="caution">
    <text evidence="2">The sequence shown here is derived from an EMBL/GenBank/DDBJ whole genome shotgun (WGS) entry which is preliminary data.</text>
</comment>
<organism evidence="2 3">
    <name type="scientific">Trifolium medium</name>
    <dbReference type="NCBI Taxonomy" id="97028"/>
    <lineage>
        <taxon>Eukaryota</taxon>
        <taxon>Viridiplantae</taxon>
        <taxon>Streptophyta</taxon>
        <taxon>Embryophyta</taxon>
        <taxon>Tracheophyta</taxon>
        <taxon>Spermatophyta</taxon>
        <taxon>Magnoliopsida</taxon>
        <taxon>eudicotyledons</taxon>
        <taxon>Gunneridae</taxon>
        <taxon>Pentapetalae</taxon>
        <taxon>rosids</taxon>
        <taxon>fabids</taxon>
        <taxon>Fabales</taxon>
        <taxon>Fabaceae</taxon>
        <taxon>Papilionoideae</taxon>
        <taxon>50 kb inversion clade</taxon>
        <taxon>NPAAA clade</taxon>
        <taxon>Hologalegina</taxon>
        <taxon>IRL clade</taxon>
        <taxon>Trifolieae</taxon>
        <taxon>Trifolium</taxon>
    </lineage>
</organism>